<feature type="transmembrane region" description="Helical" evidence="9">
    <location>
        <begin position="153"/>
        <end position="171"/>
    </location>
</feature>
<keyword evidence="7 9" id="KW-1133">Transmembrane helix</keyword>
<dbReference type="Pfam" id="PF00512">
    <property type="entry name" value="HisKA"/>
    <property type="match status" value="1"/>
</dbReference>
<dbReference type="CDD" id="cd00082">
    <property type="entry name" value="HisKA"/>
    <property type="match status" value="1"/>
</dbReference>
<dbReference type="SMART" id="SM00388">
    <property type="entry name" value="HisKA"/>
    <property type="match status" value="1"/>
</dbReference>
<evidence type="ECO:0000259" key="10">
    <source>
        <dbReference type="PROSITE" id="PS50109"/>
    </source>
</evidence>
<proteinExistence type="inferred from homology"/>
<dbReference type="InterPro" id="IPR003661">
    <property type="entry name" value="HisK_dim/P_dom"/>
</dbReference>
<dbReference type="Pfam" id="PF02518">
    <property type="entry name" value="HATPase_c"/>
    <property type="match status" value="1"/>
</dbReference>
<feature type="transmembrane region" description="Helical" evidence="9">
    <location>
        <begin position="642"/>
        <end position="661"/>
    </location>
</feature>
<evidence type="ECO:0000256" key="8">
    <source>
        <dbReference type="ARBA" id="ARBA00023136"/>
    </source>
</evidence>
<dbReference type="Gene3D" id="3.30.565.10">
    <property type="entry name" value="Histidine kinase-like ATPase, C-terminal domain"/>
    <property type="match status" value="1"/>
</dbReference>
<feature type="transmembrane region" description="Helical" evidence="9">
    <location>
        <begin position="427"/>
        <end position="445"/>
    </location>
</feature>
<dbReference type="PANTHER" id="PTHR43547:SF2">
    <property type="entry name" value="HYBRID SIGNAL TRANSDUCTION HISTIDINE KINASE C"/>
    <property type="match status" value="1"/>
</dbReference>
<dbReference type="SUPFAM" id="SSF55874">
    <property type="entry name" value="ATPase domain of HSP90 chaperone/DNA topoisomerase II/histidine kinase"/>
    <property type="match status" value="1"/>
</dbReference>
<feature type="transmembrane region" description="Helical" evidence="9">
    <location>
        <begin position="266"/>
        <end position="288"/>
    </location>
</feature>
<evidence type="ECO:0000256" key="6">
    <source>
        <dbReference type="ARBA" id="ARBA00022692"/>
    </source>
</evidence>
<dbReference type="InterPro" id="IPR004358">
    <property type="entry name" value="Sig_transdc_His_kin-like_C"/>
</dbReference>
<dbReference type="HOGENOM" id="CLU_010010_0_0_5"/>
<dbReference type="InterPro" id="IPR036890">
    <property type="entry name" value="HATPase_C_sf"/>
</dbReference>
<reference evidence="11 12" key="1">
    <citation type="journal article" date="2010" name="Genome Res.">
        <title>Genomic, proteomic, and transcriptomic analysis of virulent and avirulent Rickettsia prowazekii reveals its adaptive mutation capabilities.</title>
        <authorList>
            <person name="Bechah Y."/>
            <person name="El Karkouri K."/>
            <person name="Mediannikov O."/>
            <person name="Leroy Q."/>
            <person name="Pelletier N."/>
            <person name="Robert C."/>
            <person name="Medigue C."/>
            <person name="Mege J.L."/>
            <person name="Raoult D."/>
        </authorList>
    </citation>
    <scope>NUCLEOTIDE SEQUENCE [LARGE SCALE GENOMIC DNA]</scope>
    <source>
        <strain evidence="11 12">Rp22</strain>
    </source>
</reference>
<dbReference type="InterPro" id="IPR003594">
    <property type="entry name" value="HATPase_dom"/>
</dbReference>
<dbReference type="GO" id="GO:0016020">
    <property type="term" value="C:membrane"/>
    <property type="evidence" value="ECO:0007669"/>
    <property type="project" value="UniProtKB-SubCell"/>
</dbReference>
<dbReference type="GeneID" id="57569590"/>
<keyword evidence="5" id="KW-0597">Phosphoprotein</keyword>
<organism evidence="11 12">
    <name type="scientific">Rickettsia prowazekii (strain Rp22)</name>
    <dbReference type="NCBI Taxonomy" id="449216"/>
    <lineage>
        <taxon>Bacteria</taxon>
        <taxon>Pseudomonadati</taxon>
        <taxon>Pseudomonadota</taxon>
        <taxon>Alphaproteobacteria</taxon>
        <taxon>Rickettsiales</taxon>
        <taxon>Rickettsiaceae</taxon>
        <taxon>Rickettsieae</taxon>
        <taxon>Rickettsia</taxon>
        <taxon>typhus group</taxon>
    </lineage>
</organism>
<feature type="transmembrane region" description="Helical" evidence="9">
    <location>
        <begin position="531"/>
        <end position="553"/>
    </location>
</feature>
<feature type="transmembrane region" description="Helical" evidence="9">
    <location>
        <begin position="347"/>
        <end position="368"/>
    </location>
</feature>
<evidence type="ECO:0000256" key="9">
    <source>
        <dbReference type="SAM" id="Phobius"/>
    </source>
</evidence>
<evidence type="ECO:0000313" key="11">
    <source>
        <dbReference type="EMBL" id="ADE29997.1"/>
    </source>
</evidence>
<evidence type="ECO:0000256" key="1">
    <source>
        <dbReference type="ARBA" id="ARBA00000085"/>
    </source>
</evidence>
<feature type="transmembrane region" description="Helical" evidence="9">
    <location>
        <begin position="6"/>
        <end position="24"/>
    </location>
</feature>
<dbReference type="CDD" id="cd00075">
    <property type="entry name" value="HATPase"/>
    <property type="match status" value="1"/>
</dbReference>
<dbReference type="RefSeq" id="WP_004599494.1">
    <property type="nucleotide sequence ID" value="NC_017560.1"/>
</dbReference>
<dbReference type="PROSITE" id="PS50283">
    <property type="entry name" value="NA_SOLUT_SYMP_3"/>
    <property type="match status" value="1"/>
</dbReference>
<dbReference type="GO" id="GO:0000155">
    <property type="term" value="F:phosphorelay sensor kinase activity"/>
    <property type="evidence" value="ECO:0007669"/>
    <property type="project" value="InterPro"/>
</dbReference>
<feature type="transmembrane region" description="Helical" evidence="9">
    <location>
        <begin position="72"/>
        <end position="93"/>
    </location>
</feature>
<dbReference type="Pfam" id="PF00474">
    <property type="entry name" value="SSF"/>
    <property type="match status" value="1"/>
</dbReference>
<protein>
    <recommendedName>
        <fullName evidence="4">histidine kinase</fullName>
        <ecNumber evidence="4">2.7.13.3</ecNumber>
    </recommendedName>
</protein>
<keyword evidence="8 9" id="KW-0472">Membrane</keyword>
<keyword evidence="6 9" id="KW-0812">Transmembrane</keyword>
<sequence>MPNIDLLIFTSFLVINLLFGLLNIKNIKNNREYAVGERNFSTGTIVATLIATWIGTSTFLIDNSIIYPDGLFYLLPSIFGSVVSWLLMSYFIAPRFENFLGSLSVAEIIGAAYGNKVRILTSIVSILMSIGRIAMQFHVAGLILQLFFNISNFYINLCIATVIISYSAFGGVKSVTFTEAVQFFTYSAIIPVIGIIIWNVFSDPYIVINSNVQNHLIDLQGLFHCTSPKFWIALNIFIYFAIPSFGPSIFQRILMAKDTKQISHTFFIAAVICLCWSILFIWITILLFSQNSVIETNELFLRIIKSYIGFKGLIVGVVMAMIIASTNSDINVAAVTFTNDIIKKASLHYNYITAIIIGLIGFIISLYTQDLINLFLLLTSIYLPLITLPLILLIYGFKSTTKSFFISTIAAIFTIIAWQIFSLRTVLGIYPILPATIVTLIFFLGRHYILKQPGGFIALKEPLSVKIIRQERKRKFLTLFRDIKNFNIFKYWKSTLPNQEITYSHVGIFILISMFSSLYTISGSRIMTHFAIYNIIYHTTLIAASILITYPLWSLKFKKNYIISFSWFIATFVILIFFGSLLVILSNFDQLQLMCLVINSLIIATIFRWQATLLMTVTGVFASIEFYKYFIDEKLLISIDSFQFKVVYFLILFSSLLIVFLKPRQDQEILINLKNTHLGNRVNYREQELEKLLDLKHEFLRNINHEINTPLTGIISLGETLWANYDKFNEDQRRNAVEVIAKSSIRLNSFINNILDFSKLSSLNYELNKNYINLSELLYERIKICKKLYLNGKTLNFVFDIEENIIFNCDPHYIKHTFDNLIINAISYCSEGTIKIDLQKQTDSILFMIKDDGIGVPKEELPNIFGVFVVSSKTRTKAGGRGVGLALCKKVIELHSGKIWAENDKQGKTHFIVTMPLNTPL</sequence>
<feature type="transmembrane region" description="Helical" evidence="9">
    <location>
        <begin position="374"/>
        <end position="397"/>
    </location>
</feature>
<dbReference type="EMBL" id="CP001584">
    <property type="protein sequence ID" value="ADE29997.1"/>
    <property type="molecule type" value="Genomic_DNA"/>
</dbReference>
<dbReference type="AlphaFoldDB" id="D5AX58"/>
<feature type="transmembrane region" description="Helical" evidence="9">
    <location>
        <begin position="123"/>
        <end position="147"/>
    </location>
</feature>
<evidence type="ECO:0000313" key="12">
    <source>
        <dbReference type="Proteomes" id="UP000006931"/>
    </source>
</evidence>
<dbReference type="InterPro" id="IPR038377">
    <property type="entry name" value="Na/Glc_symporter_sf"/>
</dbReference>
<dbReference type="SMR" id="D5AX58"/>
<evidence type="ECO:0000256" key="2">
    <source>
        <dbReference type="ARBA" id="ARBA00004141"/>
    </source>
</evidence>
<evidence type="ECO:0000256" key="7">
    <source>
        <dbReference type="ARBA" id="ARBA00022989"/>
    </source>
</evidence>
<feature type="transmembrane region" description="Helical" evidence="9">
    <location>
        <begin position="404"/>
        <end position="421"/>
    </location>
</feature>
<feature type="transmembrane region" description="Helical" evidence="9">
    <location>
        <begin position="612"/>
        <end position="630"/>
    </location>
</feature>
<comment type="catalytic activity">
    <reaction evidence="1">
        <text>ATP + protein L-histidine = ADP + protein N-phospho-L-histidine.</text>
        <dbReference type="EC" id="2.7.13.3"/>
    </reaction>
</comment>
<dbReference type="Proteomes" id="UP000006931">
    <property type="component" value="Chromosome"/>
</dbReference>
<feature type="transmembrane region" description="Helical" evidence="9">
    <location>
        <begin position="565"/>
        <end position="585"/>
    </location>
</feature>
<dbReference type="InterPro" id="IPR036097">
    <property type="entry name" value="HisK_dim/P_sf"/>
</dbReference>
<dbReference type="PANTHER" id="PTHR43547">
    <property type="entry name" value="TWO-COMPONENT HISTIDINE KINASE"/>
    <property type="match status" value="1"/>
</dbReference>
<evidence type="ECO:0000256" key="3">
    <source>
        <dbReference type="ARBA" id="ARBA00006434"/>
    </source>
</evidence>
<dbReference type="SUPFAM" id="SSF47384">
    <property type="entry name" value="Homodimeric domain of signal transducing histidine kinase"/>
    <property type="match status" value="1"/>
</dbReference>
<dbReference type="PROSITE" id="PS50109">
    <property type="entry name" value="HIS_KIN"/>
    <property type="match status" value="1"/>
</dbReference>
<dbReference type="EC" id="2.7.13.3" evidence="4"/>
<keyword evidence="11" id="KW-0418">Kinase</keyword>
<gene>
    <name evidence="11" type="primary">putP</name>
    <name evidence="11" type="ordered locus">rpr22_CDS455</name>
</gene>
<feature type="transmembrane region" description="Helical" evidence="9">
    <location>
        <begin position="308"/>
        <end position="326"/>
    </location>
</feature>
<evidence type="ECO:0000256" key="5">
    <source>
        <dbReference type="ARBA" id="ARBA00022553"/>
    </source>
</evidence>
<dbReference type="InterPro" id="IPR005467">
    <property type="entry name" value="His_kinase_dom"/>
</dbReference>
<dbReference type="InterPro" id="IPR001734">
    <property type="entry name" value="Na/solute_symporter"/>
</dbReference>
<accession>D5AX58</accession>
<dbReference type="GO" id="GO:0022857">
    <property type="term" value="F:transmembrane transporter activity"/>
    <property type="evidence" value="ECO:0007669"/>
    <property type="project" value="InterPro"/>
</dbReference>
<feature type="domain" description="Histidine kinase" evidence="10">
    <location>
        <begin position="702"/>
        <end position="919"/>
    </location>
</feature>
<keyword evidence="11" id="KW-0808">Transferase</keyword>
<name>D5AX58_RICPP</name>
<feature type="transmembrane region" description="Helical" evidence="9">
    <location>
        <begin position="230"/>
        <end position="254"/>
    </location>
</feature>
<feature type="transmembrane region" description="Helical" evidence="9">
    <location>
        <begin position="45"/>
        <end position="66"/>
    </location>
</feature>
<feature type="transmembrane region" description="Helical" evidence="9">
    <location>
        <begin position="183"/>
        <end position="201"/>
    </location>
</feature>
<dbReference type="SMART" id="SM00387">
    <property type="entry name" value="HATPase_c"/>
    <property type="match status" value="1"/>
</dbReference>
<dbReference type="Gene3D" id="1.10.287.130">
    <property type="match status" value="1"/>
</dbReference>
<feature type="transmembrane region" description="Helical" evidence="9">
    <location>
        <begin position="501"/>
        <end position="519"/>
    </location>
</feature>
<dbReference type="KEGG" id="rpq:rpr22_CDS455"/>
<dbReference type="Gene3D" id="1.20.1730.10">
    <property type="entry name" value="Sodium/glucose cotransporter"/>
    <property type="match status" value="1"/>
</dbReference>
<dbReference type="PRINTS" id="PR00344">
    <property type="entry name" value="BCTRLSENSOR"/>
</dbReference>
<dbReference type="CDD" id="cd10322">
    <property type="entry name" value="SLC5sbd"/>
    <property type="match status" value="1"/>
</dbReference>
<dbReference type="PATRIC" id="fig|449216.3.peg.475"/>
<comment type="similarity">
    <text evidence="3">Belongs to the sodium:solute symporter (SSF) (TC 2.A.21) family.</text>
</comment>
<comment type="subcellular location">
    <subcellularLocation>
        <location evidence="2">Membrane</location>
        <topology evidence="2">Multi-pass membrane protein</topology>
    </subcellularLocation>
</comment>
<evidence type="ECO:0000256" key="4">
    <source>
        <dbReference type="ARBA" id="ARBA00012438"/>
    </source>
</evidence>